<name>A0A835AJZ9_9POAL</name>
<dbReference type="AlphaFoldDB" id="A0A835AJZ9"/>
<gene>
    <name evidence="1" type="ORF">HU200_057468</name>
</gene>
<comment type="caution">
    <text evidence="1">The sequence shown here is derived from an EMBL/GenBank/DDBJ whole genome shotgun (WGS) entry which is preliminary data.</text>
</comment>
<accession>A0A835AJZ9</accession>
<dbReference type="EMBL" id="JACEFO010002428">
    <property type="protein sequence ID" value="KAF8660881.1"/>
    <property type="molecule type" value="Genomic_DNA"/>
</dbReference>
<keyword evidence="2" id="KW-1185">Reference proteome</keyword>
<dbReference type="Proteomes" id="UP000636709">
    <property type="component" value="Unassembled WGS sequence"/>
</dbReference>
<protein>
    <submittedName>
        <fullName evidence="1">Uncharacterized protein</fullName>
    </submittedName>
</protein>
<organism evidence="1 2">
    <name type="scientific">Digitaria exilis</name>
    <dbReference type="NCBI Taxonomy" id="1010633"/>
    <lineage>
        <taxon>Eukaryota</taxon>
        <taxon>Viridiplantae</taxon>
        <taxon>Streptophyta</taxon>
        <taxon>Embryophyta</taxon>
        <taxon>Tracheophyta</taxon>
        <taxon>Spermatophyta</taxon>
        <taxon>Magnoliopsida</taxon>
        <taxon>Liliopsida</taxon>
        <taxon>Poales</taxon>
        <taxon>Poaceae</taxon>
        <taxon>PACMAD clade</taxon>
        <taxon>Panicoideae</taxon>
        <taxon>Panicodae</taxon>
        <taxon>Paniceae</taxon>
        <taxon>Anthephorinae</taxon>
        <taxon>Digitaria</taxon>
    </lineage>
</organism>
<proteinExistence type="predicted"/>
<sequence>MATLEATSFIVSPELGGALVKCRVRAVVQALVLPASCATRSDVSFTPGKDGEVARFPAHCGA</sequence>
<evidence type="ECO:0000313" key="2">
    <source>
        <dbReference type="Proteomes" id="UP000636709"/>
    </source>
</evidence>
<dbReference type="OrthoDB" id="999321at2759"/>
<reference evidence="1" key="1">
    <citation type="submission" date="2020-07" db="EMBL/GenBank/DDBJ databases">
        <title>Genome sequence and genetic diversity analysis of an under-domesticated orphan crop, white fonio (Digitaria exilis).</title>
        <authorList>
            <person name="Bennetzen J.L."/>
            <person name="Chen S."/>
            <person name="Ma X."/>
            <person name="Wang X."/>
            <person name="Yssel A.E.J."/>
            <person name="Chaluvadi S.R."/>
            <person name="Johnson M."/>
            <person name="Gangashetty P."/>
            <person name="Hamidou F."/>
            <person name="Sanogo M.D."/>
            <person name="Zwaenepoel A."/>
            <person name="Wallace J."/>
            <person name="Van De Peer Y."/>
            <person name="Van Deynze A."/>
        </authorList>
    </citation>
    <scope>NUCLEOTIDE SEQUENCE</scope>
    <source>
        <tissue evidence="1">Leaves</tissue>
    </source>
</reference>
<evidence type="ECO:0000313" key="1">
    <source>
        <dbReference type="EMBL" id="KAF8660881.1"/>
    </source>
</evidence>